<dbReference type="STRING" id="523846.Mfer_0397"/>
<dbReference type="HAMAP" id="MF_01527_A">
    <property type="entry name" value="GTP_cyclohydrol_A"/>
    <property type="match status" value="1"/>
</dbReference>
<dbReference type="InterPro" id="IPR003801">
    <property type="entry name" value="GTP_cyclohydrolase_FolE2/MptA"/>
</dbReference>
<dbReference type="Proteomes" id="UP000002315">
    <property type="component" value="Chromosome"/>
</dbReference>
<evidence type="ECO:0000256" key="4">
    <source>
        <dbReference type="HAMAP-Rule" id="MF_01527"/>
    </source>
</evidence>
<dbReference type="HOGENOM" id="CLU_062816_1_0_2"/>
<dbReference type="Pfam" id="PF02649">
    <property type="entry name" value="GCHY-1"/>
    <property type="match status" value="1"/>
</dbReference>
<dbReference type="PANTHER" id="PTHR36445">
    <property type="entry name" value="GTP CYCLOHYDROLASE MPTA"/>
    <property type="match status" value="1"/>
</dbReference>
<comment type="function">
    <text evidence="4">Converts GTP to 7,8-dihydro-D-neopterin 2',3'-cyclic phosphate, the first intermediate in the biosynthesis of coenzyme methanopterin.</text>
</comment>
<keyword evidence="3 4" id="KW-0408">Iron</keyword>
<dbReference type="OrthoDB" id="53087at2157"/>
<comment type="subunit">
    <text evidence="4">Homodimer.</text>
</comment>
<dbReference type="GO" id="GO:0003934">
    <property type="term" value="F:GTP cyclohydrolase I activity"/>
    <property type="evidence" value="ECO:0007669"/>
    <property type="project" value="InterPro"/>
</dbReference>
<dbReference type="GO" id="GO:0044682">
    <property type="term" value="F:GTP cyclohydrolase IV activity"/>
    <property type="evidence" value="ECO:0007669"/>
    <property type="project" value="UniProtKB-UniRule"/>
</dbReference>
<gene>
    <name evidence="4" type="primary">mptA</name>
    <name evidence="6" type="ordered locus">Mfer_0397</name>
</gene>
<dbReference type="EC" id="3.5.4.39" evidence="4 5"/>
<feature type="site" description="May be catalytically important" evidence="4">
    <location>
        <position position="161"/>
    </location>
</feature>
<dbReference type="PANTHER" id="PTHR36445:SF1">
    <property type="entry name" value="GTP CYCLOHYDROLASE MPTA"/>
    <property type="match status" value="1"/>
</dbReference>
<keyword evidence="2 4" id="KW-0378">Hydrolase</keyword>
<dbReference type="Gene3D" id="3.10.270.10">
    <property type="entry name" value="Urate Oxidase"/>
    <property type="match status" value="1"/>
</dbReference>
<reference evidence="6 7" key="1">
    <citation type="journal article" date="2010" name="Stand. Genomic Sci.">
        <title>Complete genome sequence of Methanothermus fervidus type strain (V24S).</title>
        <authorList>
            <person name="Anderson I."/>
            <person name="Djao O.D."/>
            <person name="Misra M."/>
            <person name="Chertkov O."/>
            <person name="Nolan M."/>
            <person name="Lucas S."/>
            <person name="Lapidus A."/>
            <person name="Del Rio T.G."/>
            <person name="Tice H."/>
            <person name="Cheng J.F."/>
            <person name="Tapia R."/>
            <person name="Han C."/>
            <person name="Goodwin L."/>
            <person name="Pitluck S."/>
            <person name="Liolios K."/>
            <person name="Ivanova N."/>
            <person name="Mavromatis K."/>
            <person name="Mikhailova N."/>
            <person name="Pati A."/>
            <person name="Brambilla E."/>
            <person name="Chen A."/>
            <person name="Palaniappan K."/>
            <person name="Land M."/>
            <person name="Hauser L."/>
            <person name="Chang Y.J."/>
            <person name="Jeffries C.D."/>
            <person name="Sikorski J."/>
            <person name="Spring S."/>
            <person name="Rohde M."/>
            <person name="Eichinger K."/>
            <person name="Huber H."/>
            <person name="Wirth R."/>
            <person name="Goker M."/>
            <person name="Detter J.C."/>
            <person name="Woyke T."/>
            <person name="Bristow J."/>
            <person name="Eisen J.A."/>
            <person name="Markowitz V."/>
            <person name="Hugenholtz P."/>
            <person name="Klenk H.P."/>
            <person name="Kyrpides N.C."/>
        </authorList>
    </citation>
    <scope>NUCLEOTIDE SEQUENCE [LARGE SCALE GENOMIC DNA]</scope>
    <source>
        <strain evidence="7">ATCC 43054 / DSM 2088 / JCM 10308 / V24 S</strain>
    </source>
</reference>
<dbReference type="UniPathway" id="UPA00065"/>
<comment type="pathway">
    <text evidence="4">Cofactor biosynthesis; 5,6,7,8-tetrahydromethanopterin biosynthesis.</text>
</comment>
<name>E3GY17_METFV</name>
<protein>
    <recommendedName>
        <fullName evidence="4 5">GTP cyclohydrolase MptA</fullName>
        <ecNumber evidence="4 5">3.5.4.39</ecNumber>
    </recommendedName>
    <alternativeName>
        <fullName evidence="4">GTP cyclohydrolase IV</fullName>
    </alternativeName>
</protein>
<evidence type="ECO:0000313" key="6">
    <source>
        <dbReference type="EMBL" id="ADP77199.1"/>
    </source>
</evidence>
<organism evidence="6 7">
    <name type="scientific">Methanothermus fervidus (strain ATCC 43054 / DSM 2088 / JCM 10308 / V24 S)</name>
    <dbReference type="NCBI Taxonomy" id="523846"/>
    <lineage>
        <taxon>Archaea</taxon>
        <taxon>Methanobacteriati</taxon>
        <taxon>Methanobacteriota</taxon>
        <taxon>Methanomada group</taxon>
        <taxon>Methanobacteria</taxon>
        <taxon>Methanobacteriales</taxon>
        <taxon>Methanothermaceae</taxon>
        <taxon>Methanothermus</taxon>
    </lineage>
</organism>
<dbReference type="EMBL" id="CP002278">
    <property type="protein sequence ID" value="ADP77199.1"/>
    <property type="molecule type" value="Genomic_DNA"/>
</dbReference>
<evidence type="ECO:0000256" key="1">
    <source>
        <dbReference type="ARBA" id="ARBA00022723"/>
    </source>
</evidence>
<proteinExistence type="inferred from homology"/>
<accession>E3GY17</accession>
<dbReference type="InterPro" id="IPR022840">
    <property type="entry name" value="GTP_cyclohydrolase_MptA"/>
</dbReference>
<sequence>MSTCFPDTQNELPKIPISLTRVGVTGVKKLVKIERKNKRPIIMLPVFNAFVDLPSSKRGIHMSRNPEAISEVIEEAVNGINIELESLCAKIASLLLKKHKYAQRAEVNMESDFAIVRRTPVTNNKSQEMVKIIANAVGFRNGNDVKIRKMIGAEVTGITVCPCAQELLKELNKQRLLKFLDENTVEKVMKNVTVASHNQRSRGTIMIEVPENYEVRGEDIIEIIESSMSSPVYELLKRPDESKVVEMAHKKPMFVEDSVREMLYKIVEKFSYLPDNTIVTVRQVNEESIHQHNAFAERVATLQELRYEINKNKEQ</sequence>
<dbReference type="KEGG" id="mfv:Mfer_0397"/>
<comment type="catalytic activity">
    <reaction evidence="4">
        <text>GTP + H2O = 7,8-dihydroneopterin 2',3'-cyclic phosphate + formate + diphosphate + H(+)</text>
        <dbReference type="Rhea" id="RHEA:25860"/>
        <dbReference type="ChEBI" id="CHEBI:15377"/>
        <dbReference type="ChEBI" id="CHEBI:15378"/>
        <dbReference type="ChEBI" id="CHEBI:15740"/>
        <dbReference type="ChEBI" id="CHEBI:33019"/>
        <dbReference type="ChEBI" id="CHEBI:37565"/>
        <dbReference type="ChEBI" id="CHEBI:58854"/>
        <dbReference type="EC" id="3.5.4.39"/>
    </reaction>
</comment>
<dbReference type="GO" id="GO:2001118">
    <property type="term" value="P:tetrahydromethanopterin biosynthetic process"/>
    <property type="evidence" value="ECO:0007669"/>
    <property type="project" value="UniProtKB-UniRule"/>
</dbReference>
<keyword evidence="1 4" id="KW-0479">Metal-binding</keyword>
<dbReference type="GO" id="GO:0005506">
    <property type="term" value="F:iron ion binding"/>
    <property type="evidence" value="ECO:0007669"/>
    <property type="project" value="UniProtKB-UniRule"/>
</dbReference>
<dbReference type="AlphaFoldDB" id="E3GY17"/>
<evidence type="ECO:0000256" key="5">
    <source>
        <dbReference type="NCBIfam" id="TIGR00294"/>
    </source>
</evidence>
<dbReference type="NCBIfam" id="TIGR00294">
    <property type="entry name" value="GTP cyclohydrolase MptA"/>
    <property type="match status" value="1"/>
</dbReference>
<comment type="cofactor">
    <cofactor evidence="4">
        <name>Fe(2+)</name>
        <dbReference type="ChEBI" id="CHEBI:29033"/>
    </cofactor>
    <text evidence="4">Binds 1 Fe(2+) ion per subunit.</text>
</comment>
<evidence type="ECO:0000256" key="3">
    <source>
        <dbReference type="ARBA" id="ARBA00023004"/>
    </source>
</evidence>
<evidence type="ECO:0000256" key="2">
    <source>
        <dbReference type="ARBA" id="ARBA00022801"/>
    </source>
</evidence>
<comment type="similarity">
    <text evidence="4">Belongs to the GTP cyclohydrolase IV family.</text>
</comment>
<evidence type="ECO:0000313" key="7">
    <source>
        <dbReference type="Proteomes" id="UP000002315"/>
    </source>
</evidence>
<keyword evidence="7" id="KW-1185">Reference proteome</keyword>